<comment type="caution">
    <text evidence="1">The sequence shown here is derived from an EMBL/GenBank/DDBJ whole genome shotgun (WGS) entry which is preliminary data.</text>
</comment>
<dbReference type="Proteomes" id="UP000283734">
    <property type="component" value="Unassembled WGS sequence"/>
</dbReference>
<dbReference type="AlphaFoldDB" id="A0A418XUN2"/>
<keyword evidence="2" id="KW-1185">Reference proteome</keyword>
<evidence type="ECO:0000313" key="1">
    <source>
        <dbReference type="EMBL" id="RJG16359.1"/>
    </source>
</evidence>
<proteinExistence type="predicted"/>
<gene>
    <name evidence="1" type="ORF">D4A39_13950</name>
</gene>
<reference evidence="1 2" key="1">
    <citation type="submission" date="2018-09" db="EMBL/GenBank/DDBJ databases">
        <title>Alcanivorax profundi sp. nov., isolated from 1000 m-depth seawater of the Mariana Trench.</title>
        <authorList>
            <person name="Liu J."/>
        </authorList>
    </citation>
    <scope>NUCLEOTIDE SEQUENCE [LARGE SCALE GENOMIC DNA]</scope>
    <source>
        <strain evidence="1 2">MTEO17</strain>
    </source>
</reference>
<protein>
    <submittedName>
        <fullName evidence="1">Uncharacterized protein</fullName>
    </submittedName>
</protein>
<accession>A0A418XUN2</accession>
<name>A0A418XUN2_9GAMM</name>
<dbReference type="EMBL" id="QYYA01000005">
    <property type="protein sequence ID" value="RJG16359.1"/>
    <property type="molecule type" value="Genomic_DNA"/>
</dbReference>
<sequence length="61" mass="7224">MNRIFEPEIDFNSLEVFIVIFVLRLFRHIVFEFTVHTCMPNALIFSKFGTQRKICPTAELC</sequence>
<evidence type="ECO:0000313" key="2">
    <source>
        <dbReference type="Proteomes" id="UP000283734"/>
    </source>
</evidence>
<organism evidence="1 2">
    <name type="scientific">Alcanivorax profundi</name>
    <dbReference type="NCBI Taxonomy" id="2338368"/>
    <lineage>
        <taxon>Bacteria</taxon>
        <taxon>Pseudomonadati</taxon>
        <taxon>Pseudomonadota</taxon>
        <taxon>Gammaproteobacteria</taxon>
        <taxon>Oceanospirillales</taxon>
        <taxon>Alcanivoracaceae</taxon>
        <taxon>Alcanivorax</taxon>
    </lineage>
</organism>